<proteinExistence type="inferred from homology"/>
<comment type="caution">
    <text evidence="5">The sequence shown here is derived from an EMBL/GenBank/DDBJ whole genome shotgun (WGS) entry which is preliminary data.</text>
</comment>
<dbReference type="EMBL" id="JABEZY010000002">
    <property type="protein sequence ID" value="MBA0733539.1"/>
    <property type="molecule type" value="Genomic_DNA"/>
</dbReference>
<evidence type="ECO:0000313" key="6">
    <source>
        <dbReference type="Proteomes" id="UP000593579"/>
    </source>
</evidence>
<dbReference type="Gene3D" id="3.30.30.10">
    <property type="entry name" value="Knottin, scorpion toxin-like"/>
    <property type="match status" value="1"/>
</dbReference>
<dbReference type="PROSITE" id="PS00940">
    <property type="entry name" value="GAMMA_THIONIN"/>
    <property type="match status" value="1"/>
</dbReference>
<sequence>MAEEEHRICESKSSEYRGVCLLDANCDHICKAEPGFTGGHCHDFFRNCYCTKPY</sequence>
<evidence type="ECO:0000256" key="3">
    <source>
        <dbReference type="ARBA" id="ARBA00022577"/>
    </source>
</evidence>
<feature type="domain" description="Knottins-like" evidence="4">
    <location>
        <begin position="8"/>
        <end position="53"/>
    </location>
</feature>
<dbReference type="SUPFAM" id="SSF57095">
    <property type="entry name" value="Scorpion toxin-like"/>
    <property type="match status" value="1"/>
</dbReference>
<accession>A0A7J9BCS8</accession>
<keyword evidence="6" id="KW-1185">Reference proteome</keyword>
<evidence type="ECO:0000259" key="4">
    <source>
        <dbReference type="SMART" id="SM00505"/>
    </source>
</evidence>
<dbReference type="Pfam" id="PF00304">
    <property type="entry name" value="Gamma-thionin"/>
    <property type="match status" value="1"/>
</dbReference>
<reference evidence="5 6" key="1">
    <citation type="journal article" date="2019" name="Genome Biol. Evol.">
        <title>Insights into the evolution of the New World diploid cottons (Gossypium, subgenus Houzingenia) based on genome sequencing.</title>
        <authorList>
            <person name="Grover C.E."/>
            <person name="Arick M.A. 2nd"/>
            <person name="Thrash A."/>
            <person name="Conover J.L."/>
            <person name="Sanders W.S."/>
            <person name="Peterson D.G."/>
            <person name="Frelichowski J.E."/>
            <person name="Scheffler J.A."/>
            <person name="Scheffler B.E."/>
            <person name="Wendel J.F."/>
        </authorList>
    </citation>
    <scope>NUCLEOTIDE SEQUENCE [LARGE SCALE GENOMIC DNA]</scope>
    <source>
        <strain evidence="5">5</strain>
        <tissue evidence="5">Leaf</tissue>
    </source>
</reference>
<evidence type="ECO:0000256" key="2">
    <source>
        <dbReference type="ARBA" id="ARBA00022529"/>
    </source>
</evidence>
<protein>
    <recommendedName>
        <fullName evidence="4">Knottins-like domain-containing protein</fullName>
    </recommendedName>
</protein>
<dbReference type="GO" id="GO:0050832">
    <property type="term" value="P:defense response to fungus"/>
    <property type="evidence" value="ECO:0007669"/>
    <property type="project" value="UniProtKB-KW"/>
</dbReference>
<dbReference type="SMART" id="SM00505">
    <property type="entry name" value="Knot1"/>
    <property type="match status" value="1"/>
</dbReference>
<gene>
    <name evidence="5" type="ORF">Gogos_017538</name>
</gene>
<dbReference type="OrthoDB" id="997377at2759"/>
<dbReference type="AlphaFoldDB" id="A0A7J9BCS8"/>
<organism evidence="5 6">
    <name type="scientific">Gossypium gossypioides</name>
    <name type="common">Mexican cotton</name>
    <name type="synonym">Selera gossypioides</name>
    <dbReference type="NCBI Taxonomy" id="34282"/>
    <lineage>
        <taxon>Eukaryota</taxon>
        <taxon>Viridiplantae</taxon>
        <taxon>Streptophyta</taxon>
        <taxon>Embryophyta</taxon>
        <taxon>Tracheophyta</taxon>
        <taxon>Spermatophyta</taxon>
        <taxon>Magnoliopsida</taxon>
        <taxon>eudicotyledons</taxon>
        <taxon>Gunneridae</taxon>
        <taxon>Pentapetalae</taxon>
        <taxon>rosids</taxon>
        <taxon>malvids</taxon>
        <taxon>Malvales</taxon>
        <taxon>Malvaceae</taxon>
        <taxon>Malvoideae</taxon>
        <taxon>Gossypium</taxon>
    </lineage>
</organism>
<dbReference type="InterPro" id="IPR008176">
    <property type="entry name" value="Defensin_plant"/>
</dbReference>
<comment type="similarity">
    <text evidence="1">Belongs to the DEFL family.</text>
</comment>
<keyword evidence="3" id="KW-0295">Fungicide</keyword>
<dbReference type="PRINTS" id="PR00288">
    <property type="entry name" value="PUROTHIONIN"/>
</dbReference>
<dbReference type="GO" id="GO:0031640">
    <property type="term" value="P:killing of cells of another organism"/>
    <property type="evidence" value="ECO:0007669"/>
    <property type="project" value="UniProtKB-KW"/>
</dbReference>
<evidence type="ECO:0000313" key="5">
    <source>
        <dbReference type="EMBL" id="MBA0733539.1"/>
    </source>
</evidence>
<dbReference type="InterPro" id="IPR003614">
    <property type="entry name" value="Knottins"/>
</dbReference>
<evidence type="ECO:0000256" key="1">
    <source>
        <dbReference type="ARBA" id="ARBA00006722"/>
    </source>
</evidence>
<name>A0A7J9BCS8_GOSGO</name>
<keyword evidence="2" id="KW-0929">Antimicrobial</keyword>
<dbReference type="InterPro" id="IPR036574">
    <property type="entry name" value="Scorpion_toxin-like_sf"/>
</dbReference>
<dbReference type="Proteomes" id="UP000593579">
    <property type="component" value="Unassembled WGS sequence"/>
</dbReference>
<dbReference type="CDD" id="cd00107">
    <property type="entry name" value="Knot1"/>
    <property type="match status" value="1"/>
</dbReference>